<proteinExistence type="predicted"/>
<dbReference type="Proteomes" id="UP000573603">
    <property type="component" value="Unassembled WGS sequence"/>
</dbReference>
<organism evidence="2 3">
    <name type="scientific">Fusarium anthophilum</name>
    <dbReference type="NCBI Taxonomy" id="48485"/>
    <lineage>
        <taxon>Eukaryota</taxon>
        <taxon>Fungi</taxon>
        <taxon>Dikarya</taxon>
        <taxon>Ascomycota</taxon>
        <taxon>Pezizomycotina</taxon>
        <taxon>Sordariomycetes</taxon>
        <taxon>Hypocreomycetidae</taxon>
        <taxon>Hypocreales</taxon>
        <taxon>Nectriaceae</taxon>
        <taxon>Fusarium</taxon>
        <taxon>Fusarium fujikuroi species complex</taxon>
    </lineage>
</organism>
<dbReference type="SUPFAM" id="SSF53474">
    <property type="entry name" value="alpha/beta-Hydrolases"/>
    <property type="match status" value="1"/>
</dbReference>
<accession>A0A8H4YQ87</accession>
<feature type="domain" description="Dienelactone hydrolase" evidence="1">
    <location>
        <begin position="54"/>
        <end position="100"/>
    </location>
</feature>
<sequence>MQKKPTQPFIFLIQPSYGGEVLPTDILMDMSQLHKLDMPGFMARNSKEVRGPEIFNFAATLWSQYNRVGAVGFCWGGWAVFKLGARSSDGLVNYISTAHPSLLEKSEV</sequence>
<reference evidence="2 3" key="1">
    <citation type="journal article" date="2020" name="BMC Genomics">
        <title>Correction to: Identification and distribution of gene clusters required for synthesis of sphingolipid metabolism inhibitors in diverse species of the filamentous fungus Fusarium.</title>
        <authorList>
            <person name="Kim H.S."/>
            <person name="Lohmar J.M."/>
            <person name="Busman M."/>
            <person name="Brown D.W."/>
            <person name="Naumann T.A."/>
            <person name="Divon H.H."/>
            <person name="Lysoe E."/>
            <person name="Uhlig S."/>
            <person name="Proctor R.H."/>
        </authorList>
    </citation>
    <scope>NUCLEOTIDE SEQUENCE [LARGE SCALE GENOMIC DNA]</scope>
    <source>
        <strain evidence="2 3">NRRL 25214</strain>
    </source>
</reference>
<comment type="caution">
    <text evidence="2">The sequence shown here is derived from an EMBL/GenBank/DDBJ whole genome shotgun (WGS) entry which is preliminary data.</text>
</comment>
<dbReference type="Pfam" id="PF01738">
    <property type="entry name" value="DLH"/>
    <property type="match status" value="1"/>
</dbReference>
<dbReference type="EMBL" id="JABEVY010000457">
    <property type="protein sequence ID" value="KAF5232148.1"/>
    <property type="molecule type" value="Genomic_DNA"/>
</dbReference>
<protein>
    <recommendedName>
        <fullName evidence="1">Dienelactone hydrolase domain-containing protein</fullName>
    </recommendedName>
</protein>
<evidence type="ECO:0000313" key="2">
    <source>
        <dbReference type="EMBL" id="KAF5232148.1"/>
    </source>
</evidence>
<gene>
    <name evidence="2" type="ORF">FANTH_13145</name>
</gene>
<dbReference type="GO" id="GO:0016787">
    <property type="term" value="F:hydrolase activity"/>
    <property type="evidence" value="ECO:0007669"/>
    <property type="project" value="InterPro"/>
</dbReference>
<evidence type="ECO:0000259" key="1">
    <source>
        <dbReference type="Pfam" id="PF01738"/>
    </source>
</evidence>
<dbReference type="InterPro" id="IPR029058">
    <property type="entry name" value="AB_hydrolase_fold"/>
</dbReference>
<name>A0A8H4YQ87_9HYPO</name>
<evidence type="ECO:0000313" key="3">
    <source>
        <dbReference type="Proteomes" id="UP000573603"/>
    </source>
</evidence>
<dbReference type="AlphaFoldDB" id="A0A8H4YQ87"/>
<keyword evidence="3" id="KW-1185">Reference proteome</keyword>
<dbReference type="InterPro" id="IPR002925">
    <property type="entry name" value="Dienelactn_hydro"/>
</dbReference>